<dbReference type="EMBL" id="JACASE010000003">
    <property type="protein sequence ID" value="KAF6485671.1"/>
    <property type="molecule type" value="Genomic_DNA"/>
</dbReference>
<keyword evidence="1" id="KW-0812">Transmembrane</keyword>
<gene>
    <name evidence="2" type="ORF">HJG63_010802</name>
</gene>
<evidence type="ECO:0000313" key="2">
    <source>
        <dbReference type="EMBL" id="KAF6485671.1"/>
    </source>
</evidence>
<name>A0A7J8IN06_ROUAE</name>
<protein>
    <submittedName>
        <fullName evidence="2">Uncharacterized protein</fullName>
    </submittedName>
</protein>
<comment type="caution">
    <text evidence="2">The sequence shown here is derived from an EMBL/GenBank/DDBJ whole genome shotgun (WGS) entry which is preliminary data.</text>
</comment>
<evidence type="ECO:0000313" key="3">
    <source>
        <dbReference type="Proteomes" id="UP000593571"/>
    </source>
</evidence>
<proteinExistence type="predicted"/>
<organism evidence="2 3">
    <name type="scientific">Rousettus aegyptiacus</name>
    <name type="common">Egyptian fruit bat</name>
    <name type="synonym">Pteropus aegyptiacus</name>
    <dbReference type="NCBI Taxonomy" id="9407"/>
    <lineage>
        <taxon>Eukaryota</taxon>
        <taxon>Metazoa</taxon>
        <taxon>Chordata</taxon>
        <taxon>Craniata</taxon>
        <taxon>Vertebrata</taxon>
        <taxon>Euteleostomi</taxon>
        <taxon>Mammalia</taxon>
        <taxon>Eutheria</taxon>
        <taxon>Laurasiatheria</taxon>
        <taxon>Chiroptera</taxon>
        <taxon>Yinpterochiroptera</taxon>
        <taxon>Pteropodoidea</taxon>
        <taxon>Pteropodidae</taxon>
        <taxon>Rousettinae</taxon>
        <taxon>Rousettus</taxon>
    </lineage>
</organism>
<accession>A0A7J8IN06</accession>
<keyword evidence="1" id="KW-1133">Transmembrane helix</keyword>
<feature type="transmembrane region" description="Helical" evidence="1">
    <location>
        <begin position="16"/>
        <end position="37"/>
    </location>
</feature>
<feature type="transmembrane region" description="Helical" evidence="1">
    <location>
        <begin position="79"/>
        <end position="101"/>
    </location>
</feature>
<reference evidence="2 3" key="1">
    <citation type="journal article" date="2020" name="Nature">
        <title>Six reference-quality genomes reveal evolution of bat adaptations.</title>
        <authorList>
            <person name="Jebb D."/>
            <person name="Huang Z."/>
            <person name="Pippel M."/>
            <person name="Hughes G.M."/>
            <person name="Lavrichenko K."/>
            <person name="Devanna P."/>
            <person name="Winkler S."/>
            <person name="Jermiin L.S."/>
            <person name="Skirmuntt E.C."/>
            <person name="Katzourakis A."/>
            <person name="Burkitt-Gray L."/>
            <person name="Ray D.A."/>
            <person name="Sullivan K.A.M."/>
            <person name="Roscito J.G."/>
            <person name="Kirilenko B.M."/>
            <person name="Davalos L.M."/>
            <person name="Corthals A.P."/>
            <person name="Power M.L."/>
            <person name="Jones G."/>
            <person name="Ransome R.D."/>
            <person name="Dechmann D.K.N."/>
            <person name="Locatelli A.G."/>
            <person name="Puechmaille S.J."/>
            <person name="Fedrigo O."/>
            <person name="Jarvis E.D."/>
            <person name="Hiller M."/>
            <person name="Vernes S.C."/>
            <person name="Myers E.W."/>
            <person name="Teeling E.C."/>
        </authorList>
    </citation>
    <scope>NUCLEOTIDE SEQUENCE [LARGE SCALE GENOMIC DNA]</scope>
    <source>
        <strain evidence="2">MRouAeg1</strain>
        <tissue evidence="2">Muscle</tissue>
    </source>
</reference>
<evidence type="ECO:0000256" key="1">
    <source>
        <dbReference type="SAM" id="Phobius"/>
    </source>
</evidence>
<keyword evidence="3" id="KW-1185">Reference proteome</keyword>
<sequence>MDCEHITLKLCPACPLLDCFFVCFLFFPWTVSFWGLMYTPEQRRGLHLPCFLSSHRAVQTFGGTRVRGLKPSQASANRLFGRLFCTHVFIFLSFSELTTFFKLGEQRVLRKVTTYCKGTMRKLRMAGRTRGVVTWGLPGLKRTSARLPRHGEMSVRCQVVVWLSQKTGGPRVLCLSCFAVSEKGPGESGTSEHDRGVPASTRALMSRPDVVASSGFIPEADFKELLPSDNIIDDLISRKKVLCFSLCSSICLRTERTCAFSPFLG</sequence>
<dbReference type="Proteomes" id="UP000593571">
    <property type="component" value="Unassembled WGS sequence"/>
</dbReference>
<keyword evidence="1" id="KW-0472">Membrane</keyword>
<dbReference type="AlphaFoldDB" id="A0A7J8IN06"/>